<feature type="domain" description="AsmA" evidence="1">
    <location>
        <begin position="4"/>
        <end position="578"/>
    </location>
</feature>
<evidence type="ECO:0000259" key="1">
    <source>
        <dbReference type="Pfam" id="PF05170"/>
    </source>
</evidence>
<evidence type="ECO:0000313" key="3">
    <source>
        <dbReference type="Proteomes" id="UP001155586"/>
    </source>
</evidence>
<dbReference type="EMBL" id="JAKRRX010000022">
    <property type="protein sequence ID" value="MCW8333330.1"/>
    <property type="molecule type" value="Genomic_DNA"/>
</dbReference>
<accession>A0A9X3CCW4</accession>
<reference evidence="2" key="1">
    <citation type="submission" date="2022-02" db="EMBL/GenBank/DDBJ databases">
        <title>Vibrio sp. nov., a new bacterium isolated from Bohai sea, China.</title>
        <authorList>
            <person name="Yuan Y."/>
        </authorList>
    </citation>
    <scope>NUCLEOTIDE SEQUENCE</scope>
    <source>
        <strain evidence="2">DBSS07</strain>
    </source>
</reference>
<dbReference type="Pfam" id="PF05170">
    <property type="entry name" value="AsmA"/>
    <property type="match status" value="1"/>
</dbReference>
<dbReference type="InterPro" id="IPR007844">
    <property type="entry name" value="AsmA"/>
</dbReference>
<evidence type="ECO:0000313" key="2">
    <source>
        <dbReference type="EMBL" id="MCW8333330.1"/>
    </source>
</evidence>
<comment type="caution">
    <text evidence="2">The sequence shown here is derived from an EMBL/GenBank/DDBJ whole genome shotgun (WGS) entry which is preliminary data.</text>
</comment>
<protein>
    <submittedName>
        <fullName evidence="2">AsmA family protein</fullName>
    </submittedName>
</protein>
<proteinExistence type="predicted"/>
<sequence length="639" mass="71378">MAKKLLTALAAVIIVIAFCIAALFTVSQTPYSAKLANYLLQQRYGNDVHVESVRYQAPFHFTVKGLTLQTNSNPIYIPQTDIWFNSSIFQDNKLQIDSVLIDGLSLQDQELAKLPIDNIKLHQLALNNFDFSNQDVVARGVNVQIKQPRWDQPTQHIPFGDIQLSAEQIYYYGEALNSLLIDAELKQENSTIYGASFRWRGADISGQAEQFPQGWSLINVTINHLVQPDTDVLSQVQPIVAPWLANIYHINSLDILGSSFRFADMTLTNLDASLENLELSRSAWKQPEAYLSFNAESIELRQQKVISPTATLNFKPDTIEIEDFDSDYLQGRVQLSGRLSPSDIHLSTLRLTGLKLLEDTQDTLQFISDYLGEPDTLIVDDLEINRSQIIQLEQLPYWQLSGVSVEGKELELIRERKLGLWQGKLSASANSLSYGDTSATQAIFSAQSHQGLWQVDRLFVPLEQGYVDVTGQWDRQQPSAPWQLSVHGDGLPTELFSYTKLLPFKLDGLAELELELQGLSGDQSALAHSLSGQIDLKLRDSLLVIQEQQSQHNRTLFQPLDSASIHAKADRGRVTITSTNIEGTELNANFSGELDLVSPEQATLTLELKQKCQAVTSNVLSGINQFADNCSEKESEAVD</sequence>
<gene>
    <name evidence="2" type="ORF">MD483_05780</name>
</gene>
<dbReference type="RefSeq" id="WP_265686920.1">
    <property type="nucleotide sequence ID" value="NZ_JAKRRX010000022.1"/>
</dbReference>
<name>A0A9X3CCW4_9VIBR</name>
<dbReference type="AlphaFoldDB" id="A0A9X3CCW4"/>
<organism evidence="2 3">
    <name type="scientific">Vibrio paucivorans</name>
    <dbReference type="NCBI Taxonomy" id="2829489"/>
    <lineage>
        <taxon>Bacteria</taxon>
        <taxon>Pseudomonadati</taxon>
        <taxon>Pseudomonadota</taxon>
        <taxon>Gammaproteobacteria</taxon>
        <taxon>Vibrionales</taxon>
        <taxon>Vibrionaceae</taxon>
        <taxon>Vibrio</taxon>
    </lineage>
</organism>
<keyword evidence="3" id="KW-1185">Reference proteome</keyword>
<dbReference type="Proteomes" id="UP001155586">
    <property type="component" value="Unassembled WGS sequence"/>
</dbReference>